<sequence>MQSRLDKLFILLDTGANIITKQAAAEQLGEVQRLHPHELHHLLAKVSRLLKSAQWDTRIAAGNAIHSILSQVPQWNPTPASNQGLWSCSFTLSRYLNYYCGCSYSSRPSGTAAATRLSRTHILDSLLERSRIQRALADWVVSPCALLVLVYTHTSYYT</sequence>
<dbReference type="EMBL" id="CADCXV010000677">
    <property type="protein sequence ID" value="CAB0032347.1"/>
    <property type="molecule type" value="Genomic_DNA"/>
</dbReference>
<dbReference type="InterPro" id="IPR044972">
    <property type="entry name" value="Mot1"/>
</dbReference>
<evidence type="ECO:0000313" key="1">
    <source>
        <dbReference type="EMBL" id="CAB0032347.1"/>
    </source>
</evidence>
<name>A0A6H5IBX3_9HYME</name>
<dbReference type="AlphaFoldDB" id="A0A6H5IBX3"/>
<accession>A0A6H5IBX3</accession>
<keyword evidence="2" id="KW-1185">Reference proteome</keyword>
<proteinExistence type="predicted"/>
<reference evidence="1 2" key="1">
    <citation type="submission" date="2020-02" db="EMBL/GenBank/DDBJ databases">
        <authorList>
            <person name="Ferguson B K."/>
        </authorList>
    </citation>
    <scope>NUCLEOTIDE SEQUENCE [LARGE SCALE GENOMIC DNA]</scope>
</reference>
<dbReference type="PANTHER" id="PTHR36498">
    <property type="entry name" value="TATA-BINDING PROTEIN-ASSOCIATED FACTOR 172"/>
    <property type="match status" value="1"/>
</dbReference>
<dbReference type="GO" id="GO:0016887">
    <property type="term" value="F:ATP hydrolysis activity"/>
    <property type="evidence" value="ECO:0007669"/>
    <property type="project" value="InterPro"/>
</dbReference>
<dbReference type="InterPro" id="IPR016024">
    <property type="entry name" value="ARM-type_fold"/>
</dbReference>
<dbReference type="OrthoDB" id="10252227at2759"/>
<gene>
    <name evidence="1" type="ORF">TBRA_LOCUS4289</name>
</gene>
<protein>
    <submittedName>
        <fullName evidence="1">Uncharacterized protein</fullName>
    </submittedName>
</protein>
<organism evidence="1 2">
    <name type="scientific">Trichogramma brassicae</name>
    <dbReference type="NCBI Taxonomy" id="86971"/>
    <lineage>
        <taxon>Eukaryota</taxon>
        <taxon>Metazoa</taxon>
        <taxon>Ecdysozoa</taxon>
        <taxon>Arthropoda</taxon>
        <taxon>Hexapoda</taxon>
        <taxon>Insecta</taxon>
        <taxon>Pterygota</taxon>
        <taxon>Neoptera</taxon>
        <taxon>Endopterygota</taxon>
        <taxon>Hymenoptera</taxon>
        <taxon>Apocrita</taxon>
        <taxon>Proctotrupomorpha</taxon>
        <taxon>Chalcidoidea</taxon>
        <taxon>Trichogrammatidae</taxon>
        <taxon>Trichogramma</taxon>
    </lineage>
</organism>
<dbReference type="Proteomes" id="UP000479190">
    <property type="component" value="Unassembled WGS sequence"/>
</dbReference>
<dbReference type="PANTHER" id="PTHR36498:SF1">
    <property type="entry name" value="TATA-BINDING PROTEIN-ASSOCIATED FACTOR 172"/>
    <property type="match status" value="1"/>
</dbReference>
<dbReference type="GO" id="GO:0017025">
    <property type="term" value="F:TBP-class protein binding"/>
    <property type="evidence" value="ECO:0007669"/>
    <property type="project" value="InterPro"/>
</dbReference>
<evidence type="ECO:0000313" key="2">
    <source>
        <dbReference type="Proteomes" id="UP000479190"/>
    </source>
</evidence>
<dbReference type="SUPFAM" id="SSF48371">
    <property type="entry name" value="ARM repeat"/>
    <property type="match status" value="1"/>
</dbReference>
<dbReference type="GO" id="GO:0003677">
    <property type="term" value="F:DNA binding"/>
    <property type="evidence" value="ECO:0007669"/>
    <property type="project" value="InterPro"/>
</dbReference>